<keyword evidence="5" id="KW-1185">Reference proteome</keyword>
<dbReference type="Proteomes" id="UP000800200">
    <property type="component" value="Unassembled WGS sequence"/>
</dbReference>
<evidence type="ECO:0000256" key="1">
    <source>
        <dbReference type="ARBA" id="ARBA00023002"/>
    </source>
</evidence>
<dbReference type="GO" id="GO:0016616">
    <property type="term" value="F:oxidoreductase activity, acting on the CH-OH group of donors, NAD or NADP as acceptor"/>
    <property type="evidence" value="ECO:0007669"/>
    <property type="project" value="TreeGrafter"/>
</dbReference>
<sequence length="228" mass="25155">MAYILENFLATTFLSSSHFPSLVVIEYWHHGRPTSKVLLTGANGFVASHILSSLVKRNYHVVTTVRSEKKVQEILDLTPSWKPNITFIYVPNIIVPNAFNGAFADRGYDNISHNASPLNFQAKEIQSEIIDPAVAGTKGLIEYAHKHGGDNLKQSVLLGSAIAALNEFEDMNKAGNPYTEVTAEYIIENSNIVASYHAFKELAGQAAWQNRKKINHNSTSQSSIPTSL</sequence>
<dbReference type="InterPro" id="IPR036291">
    <property type="entry name" value="NAD(P)-bd_dom_sf"/>
</dbReference>
<dbReference type="PANTHER" id="PTHR10366">
    <property type="entry name" value="NAD DEPENDENT EPIMERASE/DEHYDRATASE"/>
    <property type="match status" value="1"/>
</dbReference>
<reference evidence="4" key="1">
    <citation type="journal article" date="2020" name="Stud. Mycol.">
        <title>101 Dothideomycetes genomes: a test case for predicting lifestyles and emergence of pathogens.</title>
        <authorList>
            <person name="Haridas S."/>
            <person name="Albert R."/>
            <person name="Binder M."/>
            <person name="Bloem J."/>
            <person name="Labutti K."/>
            <person name="Salamov A."/>
            <person name="Andreopoulos B."/>
            <person name="Baker S."/>
            <person name="Barry K."/>
            <person name="Bills G."/>
            <person name="Bluhm B."/>
            <person name="Cannon C."/>
            <person name="Castanera R."/>
            <person name="Culley D."/>
            <person name="Daum C."/>
            <person name="Ezra D."/>
            <person name="Gonzalez J."/>
            <person name="Henrissat B."/>
            <person name="Kuo A."/>
            <person name="Liang C."/>
            <person name="Lipzen A."/>
            <person name="Lutzoni F."/>
            <person name="Magnuson J."/>
            <person name="Mondo S."/>
            <person name="Nolan M."/>
            <person name="Ohm R."/>
            <person name="Pangilinan J."/>
            <person name="Park H.-J."/>
            <person name="Ramirez L."/>
            <person name="Alfaro M."/>
            <person name="Sun H."/>
            <person name="Tritt A."/>
            <person name="Yoshinaga Y."/>
            <person name="Zwiers L.-H."/>
            <person name="Turgeon B."/>
            <person name="Goodwin S."/>
            <person name="Spatafora J."/>
            <person name="Crous P."/>
            <person name="Grigoriev I."/>
        </authorList>
    </citation>
    <scope>NUCLEOTIDE SEQUENCE</scope>
    <source>
        <strain evidence="4">CBS 207.26</strain>
    </source>
</reference>
<dbReference type="InterPro" id="IPR001509">
    <property type="entry name" value="Epimerase_deHydtase"/>
</dbReference>
<dbReference type="OrthoDB" id="2735536at2759"/>
<protein>
    <submittedName>
        <fullName evidence="4">NAD(P)-binding protein</fullName>
    </submittedName>
</protein>
<evidence type="ECO:0000313" key="4">
    <source>
        <dbReference type="EMBL" id="KAF2178835.1"/>
    </source>
</evidence>
<dbReference type="AlphaFoldDB" id="A0A6A6DI78"/>
<dbReference type="PANTHER" id="PTHR10366:SF814">
    <property type="entry name" value="NAD-DEPENDENT EPIMERASE_DEHYDRATASE DOMAIN-CONTAINING PROTEIN"/>
    <property type="match status" value="1"/>
</dbReference>
<evidence type="ECO:0000313" key="5">
    <source>
        <dbReference type="Proteomes" id="UP000800200"/>
    </source>
</evidence>
<feature type="domain" description="NAD-dependent epimerase/dehydratase" evidence="3">
    <location>
        <begin position="37"/>
        <end position="160"/>
    </location>
</feature>
<dbReference type="Pfam" id="PF01370">
    <property type="entry name" value="Epimerase"/>
    <property type="match status" value="1"/>
</dbReference>
<organism evidence="4 5">
    <name type="scientific">Zopfia rhizophila CBS 207.26</name>
    <dbReference type="NCBI Taxonomy" id="1314779"/>
    <lineage>
        <taxon>Eukaryota</taxon>
        <taxon>Fungi</taxon>
        <taxon>Dikarya</taxon>
        <taxon>Ascomycota</taxon>
        <taxon>Pezizomycotina</taxon>
        <taxon>Dothideomycetes</taxon>
        <taxon>Dothideomycetes incertae sedis</taxon>
        <taxon>Zopfiaceae</taxon>
        <taxon>Zopfia</taxon>
    </lineage>
</organism>
<dbReference type="EMBL" id="ML994672">
    <property type="protein sequence ID" value="KAF2178835.1"/>
    <property type="molecule type" value="Genomic_DNA"/>
</dbReference>
<keyword evidence="1" id="KW-0560">Oxidoreductase</keyword>
<dbReference type="InterPro" id="IPR050425">
    <property type="entry name" value="NAD(P)_dehydrat-like"/>
</dbReference>
<accession>A0A6A6DI78</accession>
<evidence type="ECO:0000256" key="2">
    <source>
        <dbReference type="ARBA" id="ARBA00023445"/>
    </source>
</evidence>
<evidence type="ECO:0000259" key="3">
    <source>
        <dbReference type="Pfam" id="PF01370"/>
    </source>
</evidence>
<proteinExistence type="inferred from homology"/>
<gene>
    <name evidence="4" type="ORF">K469DRAFT_754264</name>
</gene>
<dbReference type="SUPFAM" id="SSF51735">
    <property type="entry name" value="NAD(P)-binding Rossmann-fold domains"/>
    <property type="match status" value="1"/>
</dbReference>
<comment type="similarity">
    <text evidence="2">Belongs to the NAD(P)-dependent epimerase/dehydratase family. Dihydroflavonol-4-reductase subfamily.</text>
</comment>
<dbReference type="Gene3D" id="3.40.50.720">
    <property type="entry name" value="NAD(P)-binding Rossmann-like Domain"/>
    <property type="match status" value="1"/>
</dbReference>
<name>A0A6A6DI78_9PEZI</name>